<protein>
    <submittedName>
        <fullName evidence="2">Uncharacterized protein</fullName>
    </submittedName>
</protein>
<dbReference type="RefSeq" id="WP_012176137.1">
    <property type="nucleotide sequence ID" value="NC_009943.1"/>
</dbReference>
<dbReference type="HOGENOM" id="CLU_2394948_0_0_7"/>
<sequence>MSEEKQVHTADEEEKGFDKFIIKVLGFLKLTSGTGLIGLGGFWFLYGILQFLFVGAENVMQQQVQETFFLQAEMGLLIVGVGILIREIKQLKK</sequence>
<proteinExistence type="predicted"/>
<keyword evidence="1" id="KW-0472">Membrane</keyword>
<dbReference type="Proteomes" id="UP000008561">
    <property type="component" value="Chromosome"/>
</dbReference>
<keyword evidence="1" id="KW-0812">Transmembrane</keyword>
<dbReference type="KEGG" id="dol:Dole_2723"/>
<dbReference type="EMBL" id="CP000859">
    <property type="protein sequence ID" value="ABW68526.1"/>
    <property type="molecule type" value="Genomic_DNA"/>
</dbReference>
<organism evidence="2 3">
    <name type="scientific">Desulfosudis oleivorans (strain DSM 6200 / JCM 39069 / Hxd3)</name>
    <name type="common">Desulfococcus oleovorans</name>
    <dbReference type="NCBI Taxonomy" id="96561"/>
    <lineage>
        <taxon>Bacteria</taxon>
        <taxon>Pseudomonadati</taxon>
        <taxon>Thermodesulfobacteriota</taxon>
        <taxon>Desulfobacteria</taxon>
        <taxon>Desulfobacterales</taxon>
        <taxon>Desulfosudaceae</taxon>
        <taxon>Desulfosudis</taxon>
    </lineage>
</organism>
<reference evidence="2 3" key="1">
    <citation type="submission" date="2007-10" db="EMBL/GenBank/DDBJ databases">
        <title>Complete sequence of Desulfococcus oleovorans Hxd3.</title>
        <authorList>
            <consortium name="US DOE Joint Genome Institute"/>
            <person name="Copeland A."/>
            <person name="Lucas S."/>
            <person name="Lapidus A."/>
            <person name="Barry K."/>
            <person name="Glavina del Rio T."/>
            <person name="Dalin E."/>
            <person name="Tice H."/>
            <person name="Pitluck S."/>
            <person name="Kiss H."/>
            <person name="Brettin T."/>
            <person name="Bruce D."/>
            <person name="Detter J.C."/>
            <person name="Han C."/>
            <person name="Schmutz J."/>
            <person name="Larimer F."/>
            <person name="Land M."/>
            <person name="Hauser L."/>
            <person name="Kyrpides N."/>
            <person name="Kim E."/>
            <person name="Wawrik B."/>
            <person name="Richardson P."/>
        </authorList>
    </citation>
    <scope>NUCLEOTIDE SEQUENCE [LARGE SCALE GENOMIC DNA]</scope>
    <source>
        <strain evidence="3">DSM 6200 / JCM 39069 / Hxd3</strain>
    </source>
</reference>
<feature type="transmembrane region" description="Helical" evidence="1">
    <location>
        <begin position="36"/>
        <end position="56"/>
    </location>
</feature>
<keyword evidence="3" id="KW-1185">Reference proteome</keyword>
<evidence type="ECO:0000256" key="1">
    <source>
        <dbReference type="SAM" id="Phobius"/>
    </source>
</evidence>
<evidence type="ECO:0000313" key="3">
    <source>
        <dbReference type="Proteomes" id="UP000008561"/>
    </source>
</evidence>
<accession>A8ZXE7</accession>
<gene>
    <name evidence="2" type="ordered locus">Dole_2723</name>
</gene>
<keyword evidence="1" id="KW-1133">Transmembrane helix</keyword>
<name>A8ZXE7_DESOH</name>
<feature type="transmembrane region" description="Helical" evidence="1">
    <location>
        <begin position="68"/>
        <end position="85"/>
    </location>
</feature>
<dbReference type="AlphaFoldDB" id="A8ZXE7"/>
<evidence type="ECO:0000313" key="2">
    <source>
        <dbReference type="EMBL" id="ABW68526.1"/>
    </source>
</evidence>